<dbReference type="PRINTS" id="PR01438">
    <property type="entry name" value="UNVRSLSTRESS"/>
</dbReference>
<reference evidence="2 3" key="1">
    <citation type="journal article" date="2014" name="PLoS Genet.">
        <title>Phylogenetically driven sequencing of extremely halophilic archaea reveals strategies for static and dynamic osmo-response.</title>
        <authorList>
            <person name="Becker E.A."/>
            <person name="Seitzer P.M."/>
            <person name="Tritt A."/>
            <person name="Larsen D."/>
            <person name="Krusor M."/>
            <person name="Yao A.I."/>
            <person name="Wu D."/>
            <person name="Madern D."/>
            <person name="Eisen J.A."/>
            <person name="Darling A.E."/>
            <person name="Facciotti M.T."/>
        </authorList>
    </citation>
    <scope>NUCLEOTIDE SEQUENCE [LARGE SCALE GENOMIC DNA]</scope>
    <source>
        <strain evidence="2 3">JCM 14663</strain>
    </source>
</reference>
<accession>L9Z364</accession>
<proteinExistence type="predicted"/>
<dbReference type="InterPro" id="IPR006016">
    <property type="entry name" value="UspA"/>
</dbReference>
<evidence type="ECO:0000313" key="2">
    <source>
        <dbReference type="EMBL" id="ELY79603.1"/>
    </source>
</evidence>
<dbReference type="AlphaFoldDB" id="L9Z364"/>
<organism evidence="2 3">
    <name type="scientific">Natrinema gari JCM 14663</name>
    <dbReference type="NCBI Taxonomy" id="1230459"/>
    <lineage>
        <taxon>Archaea</taxon>
        <taxon>Methanobacteriati</taxon>
        <taxon>Methanobacteriota</taxon>
        <taxon>Stenosarchaea group</taxon>
        <taxon>Halobacteria</taxon>
        <taxon>Halobacteriales</taxon>
        <taxon>Natrialbaceae</taxon>
        <taxon>Natrinema</taxon>
    </lineage>
</organism>
<comment type="caution">
    <text evidence="2">The sequence shown here is derived from an EMBL/GenBank/DDBJ whole genome shotgun (WGS) entry which is preliminary data.</text>
</comment>
<dbReference type="EMBL" id="AOIJ01000051">
    <property type="protein sequence ID" value="ELY79603.1"/>
    <property type="molecule type" value="Genomic_DNA"/>
</dbReference>
<dbReference type="RefSeq" id="WP_008455999.1">
    <property type="nucleotide sequence ID" value="NZ_AOIJ01000051.1"/>
</dbReference>
<evidence type="ECO:0000259" key="1">
    <source>
        <dbReference type="Pfam" id="PF00582"/>
    </source>
</evidence>
<feature type="domain" description="UspA" evidence="1">
    <location>
        <begin position="11"/>
        <end position="51"/>
    </location>
</feature>
<gene>
    <name evidence="2" type="ORF">C486_11399</name>
</gene>
<dbReference type="PATRIC" id="fig|1230459.4.peg.2266"/>
<dbReference type="InterPro" id="IPR006015">
    <property type="entry name" value="Universal_stress_UspA"/>
</dbReference>
<dbReference type="Gene3D" id="3.40.50.620">
    <property type="entry name" value="HUPs"/>
    <property type="match status" value="1"/>
</dbReference>
<sequence>MPVVFAVADLETNYGSVVEGNEGKAGVSRLLLGSVVEAVTRRVEGPMTIVP</sequence>
<protein>
    <submittedName>
        <fullName evidence="2">UspA domain-containing protein</fullName>
    </submittedName>
</protein>
<dbReference type="InterPro" id="IPR014729">
    <property type="entry name" value="Rossmann-like_a/b/a_fold"/>
</dbReference>
<keyword evidence="3" id="KW-1185">Reference proteome</keyword>
<dbReference type="Proteomes" id="UP000011592">
    <property type="component" value="Unassembled WGS sequence"/>
</dbReference>
<dbReference type="SUPFAM" id="SSF52402">
    <property type="entry name" value="Adenine nucleotide alpha hydrolases-like"/>
    <property type="match status" value="1"/>
</dbReference>
<dbReference type="Pfam" id="PF00582">
    <property type="entry name" value="Usp"/>
    <property type="match status" value="1"/>
</dbReference>
<name>L9Z364_9EURY</name>
<evidence type="ECO:0000313" key="3">
    <source>
        <dbReference type="Proteomes" id="UP000011592"/>
    </source>
</evidence>